<name>A0AAD4E4W3_9AGAM</name>
<proteinExistence type="predicted"/>
<evidence type="ECO:0000313" key="2">
    <source>
        <dbReference type="Proteomes" id="UP001195769"/>
    </source>
</evidence>
<evidence type="ECO:0008006" key="3">
    <source>
        <dbReference type="Google" id="ProtNLM"/>
    </source>
</evidence>
<protein>
    <recommendedName>
        <fullName evidence="3">Zn(2)-C6 fungal-type domain-containing protein</fullName>
    </recommendedName>
</protein>
<dbReference type="EMBL" id="JABBWK010000040">
    <property type="protein sequence ID" value="KAG1898353.1"/>
    <property type="molecule type" value="Genomic_DNA"/>
</dbReference>
<comment type="caution">
    <text evidence="1">The sequence shown here is derived from an EMBL/GenBank/DDBJ whole genome shotgun (WGS) entry which is preliminary data.</text>
</comment>
<accession>A0AAD4E4W3</accession>
<dbReference type="AlphaFoldDB" id="A0AAD4E4W3"/>
<sequence>MSGTPTLVVHKDQCERCLKQDICCQGPEGMGCQNCRFARQGCKYVTHKGKGRAMKPLPQPKARTASTAELMPVAGPSKEVLIHSARSTIELSDEEDAMDARPAVGKKRREVEALALGDVEDADVEDLEIEALTRSVYVQMATIQAMMGKVLNDVDLLNLCNKKRCCRG</sequence>
<dbReference type="Proteomes" id="UP001195769">
    <property type="component" value="Unassembled WGS sequence"/>
</dbReference>
<dbReference type="GeneID" id="64661702"/>
<dbReference type="RefSeq" id="XP_041223929.1">
    <property type="nucleotide sequence ID" value="XM_041367404.1"/>
</dbReference>
<gene>
    <name evidence="1" type="ORF">F5891DRAFT_1191032</name>
</gene>
<organism evidence="1 2">
    <name type="scientific">Suillus fuscotomentosus</name>
    <dbReference type="NCBI Taxonomy" id="1912939"/>
    <lineage>
        <taxon>Eukaryota</taxon>
        <taxon>Fungi</taxon>
        <taxon>Dikarya</taxon>
        <taxon>Basidiomycota</taxon>
        <taxon>Agaricomycotina</taxon>
        <taxon>Agaricomycetes</taxon>
        <taxon>Agaricomycetidae</taxon>
        <taxon>Boletales</taxon>
        <taxon>Suillineae</taxon>
        <taxon>Suillaceae</taxon>
        <taxon>Suillus</taxon>
    </lineage>
</organism>
<keyword evidence="2" id="KW-1185">Reference proteome</keyword>
<evidence type="ECO:0000313" key="1">
    <source>
        <dbReference type="EMBL" id="KAG1898353.1"/>
    </source>
</evidence>
<reference evidence="1" key="1">
    <citation type="journal article" date="2020" name="New Phytol.">
        <title>Comparative genomics reveals dynamic genome evolution in host specialist ectomycorrhizal fungi.</title>
        <authorList>
            <person name="Lofgren L.A."/>
            <person name="Nguyen N.H."/>
            <person name="Vilgalys R."/>
            <person name="Ruytinx J."/>
            <person name="Liao H.L."/>
            <person name="Branco S."/>
            <person name="Kuo A."/>
            <person name="LaButti K."/>
            <person name="Lipzen A."/>
            <person name="Andreopoulos W."/>
            <person name="Pangilinan J."/>
            <person name="Riley R."/>
            <person name="Hundley H."/>
            <person name="Na H."/>
            <person name="Barry K."/>
            <person name="Grigoriev I.V."/>
            <person name="Stajich J.E."/>
            <person name="Kennedy P.G."/>
        </authorList>
    </citation>
    <scope>NUCLEOTIDE SEQUENCE</scope>
    <source>
        <strain evidence="1">FC203</strain>
    </source>
</reference>